<dbReference type="RefSeq" id="XP_020126261.1">
    <property type="nucleotide sequence ID" value="XM_020278400.1"/>
</dbReference>
<protein>
    <recommendedName>
        <fullName evidence="2">HNH nuclease domain-containing protein</fullName>
    </recommendedName>
</protein>
<accession>A0A1J9QNG9</accession>
<comment type="caution">
    <text evidence="3">The sequence shown here is derived from an EMBL/GenBank/DDBJ whole genome shotgun (WGS) entry which is preliminary data.</text>
</comment>
<reference evidence="3 4" key="1">
    <citation type="submission" date="2016-10" db="EMBL/GenBank/DDBJ databases">
        <title>Proteomics and genomics reveal pathogen-plant mechanisms compatible with a hemibiotrophic lifestyle of Diplodia corticola.</title>
        <authorList>
            <person name="Fernandes I."/>
            <person name="De Jonge R."/>
            <person name="Van De Peer Y."/>
            <person name="Devreese B."/>
            <person name="Alves A."/>
            <person name="Esteves A.C."/>
        </authorList>
    </citation>
    <scope>NUCLEOTIDE SEQUENCE [LARGE SCALE GENOMIC DNA]</scope>
    <source>
        <strain evidence="3 4">CBS 112549</strain>
    </source>
</reference>
<dbReference type="Pfam" id="PF13391">
    <property type="entry name" value="HNH_2"/>
    <property type="match status" value="1"/>
</dbReference>
<dbReference type="OrthoDB" id="4120917at2759"/>
<feature type="compositionally biased region" description="Basic and acidic residues" evidence="1">
    <location>
        <begin position="438"/>
        <end position="449"/>
    </location>
</feature>
<evidence type="ECO:0000313" key="3">
    <source>
        <dbReference type="EMBL" id="OJD30001.1"/>
    </source>
</evidence>
<evidence type="ECO:0000259" key="2">
    <source>
        <dbReference type="Pfam" id="PF13391"/>
    </source>
</evidence>
<proteinExistence type="predicted"/>
<feature type="region of interest" description="Disordered" evidence="1">
    <location>
        <begin position="438"/>
        <end position="462"/>
    </location>
</feature>
<feature type="domain" description="HNH nuclease" evidence="2">
    <location>
        <begin position="230"/>
        <end position="288"/>
    </location>
</feature>
<feature type="compositionally biased region" description="Low complexity" evidence="1">
    <location>
        <begin position="10"/>
        <end position="21"/>
    </location>
</feature>
<dbReference type="InterPro" id="IPR003615">
    <property type="entry name" value="HNH_nuc"/>
</dbReference>
<feature type="compositionally biased region" description="Polar residues" evidence="1">
    <location>
        <begin position="22"/>
        <end position="36"/>
    </location>
</feature>
<organism evidence="3 4">
    <name type="scientific">Diplodia corticola</name>
    <dbReference type="NCBI Taxonomy" id="236234"/>
    <lineage>
        <taxon>Eukaryota</taxon>
        <taxon>Fungi</taxon>
        <taxon>Dikarya</taxon>
        <taxon>Ascomycota</taxon>
        <taxon>Pezizomycotina</taxon>
        <taxon>Dothideomycetes</taxon>
        <taxon>Dothideomycetes incertae sedis</taxon>
        <taxon>Botryosphaeriales</taxon>
        <taxon>Botryosphaeriaceae</taxon>
        <taxon>Diplodia</taxon>
    </lineage>
</organism>
<dbReference type="EMBL" id="MNUE01000068">
    <property type="protein sequence ID" value="OJD30001.1"/>
    <property type="molecule type" value="Genomic_DNA"/>
</dbReference>
<name>A0A1J9QNG9_9PEZI</name>
<dbReference type="AlphaFoldDB" id="A0A1J9QNG9"/>
<dbReference type="GeneID" id="31018661"/>
<dbReference type="STRING" id="236234.A0A1J9QNG9"/>
<feature type="compositionally biased region" description="Acidic residues" evidence="1">
    <location>
        <begin position="450"/>
        <end position="462"/>
    </location>
</feature>
<feature type="region of interest" description="Disordered" evidence="1">
    <location>
        <begin position="405"/>
        <end position="424"/>
    </location>
</feature>
<gene>
    <name evidence="3" type="ORF">BKCO1_6800028</name>
</gene>
<feature type="region of interest" description="Disordered" evidence="1">
    <location>
        <begin position="1"/>
        <end position="51"/>
    </location>
</feature>
<dbReference type="Proteomes" id="UP000183809">
    <property type="component" value="Unassembled WGS sequence"/>
</dbReference>
<evidence type="ECO:0000313" key="4">
    <source>
        <dbReference type="Proteomes" id="UP000183809"/>
    </source>
</evidence>
<keyword evidence="4" id="KW-1185">Reference proteome</keyword>
<evidence type="ECO:0000256" key="1">
    <source>
        <dbReference type="SAM" id="MobiDB-lite"/>
    </source>
</evidence>
<sequence>MSTSPIQPNSPAAAASHSASPEISTALQLELPQQRSTKTESKYKHRLERSREASEEALHKYCKLSQGSAPEASRHNHALNLIESATKVLKAQQSEAALRVESLTAVAEKAVQRKLTNEEFMDVQHDIYVWTRARTSQEIFLRSAESQRNSIVEQLAELPAEKTQKVLEMLLCVPIMQRRRSRPSQAHWRKAAVEYYDAQRQVPFPAVPPSNPTSKPQTITVCWDPIMRAWYPANEVKAAHILPYSMTNEVLQMILGEGEGAEVLLDIRNCLLLWEPIEAAFDKGIFVLVPDQPAAEGQTTEYKLVLLDESYRTAPVKFGVSTTWSKLDGIVLEFRNECRPRQRYMYLNFASRIIAARKLQFDTYSRSRLESTGSAWVSPGKWIRKSMIREVARIVGDHQVADTFEEASFEDQTGPDGPTKSRVTKAAEEWITGTFERRLFERPLEKGEDGGSDEDEDEDAED</sequence>